<dbReference type="EMBL" id="CM029044">
    <property type="protein sequence ID" value="KAG2605787.1"/>
    <property type="molecule type" value="Genomic_DNA"/>
</dbReference>
<protein>
    <submittedName>
        <fullName evidence="1">Uncharacterized protein</fullName>
    </submittedName>
</protein>
<dbReference type="Proteomes" id="UP000823388">
    <property type="component" value="Chromosome 4N"/>
</dbReference>
<evidence type="ECO:0000313" key="1">
    <source>
        <dbReference type="EMBL" id="KAG2605787.1"/>
    </source>
</evidence>
<proteinExistence type="predicted"/>
<dbReference type="AlphaFoldDB" id="A0A8T0T678"/>
<gene>
    <name evidence="1" type="ORF">PVAP13_4NG218820</name>
</gene>
<evidence type="ECO:0000313" key="2">
    <source>
        <dbReference type="Proteomes" id="UP000823388"/>
    </source>
</evidence>
<name>A0A8T0T678_PANVG</name>
<organism evidence="1 2">
    <name type="scientific">Panicum virgatum</name>
    <name type="common">Blackwell switchgrass</name>
    <dbReference type="NCBI Taxonomy" id="38727"/>
    <lineage>
        <taxon>Eukaryota</taxon>
        <taxon>Viridiplantae</taxon>
        <taxon>Streptophyta</taxon>
        <taxon>Embryophyta</taxon>
        <taxon>Tracheophyta</taxon>
        <taxon>Spermatophyta</taxon>
        <taxon>Magnoliopsida</taxon>
        <taxon>Liliopsida</taxon>
        <taxon>Poales</taxon>
        <taxon>Poaceae</taxon>
        <taxon>PACMAD clade</taxon>
        <taxon>Panicoideae</taxon>
        <taxon>Panicodae</taxon>
        <taxon>Paniceae</taxon>
        <taxon>Panicinae</taxon>
        <taxon>Panicum</taxon>
        <taxon>Panicum sect. Hiantes</taxon>
    </lineage>
</organism>
<accession>A0A8T0T678</accession>
<comment type="caution">
    <text evidence="1">The sequence shown here is derived from an EMBL/GenBank/DDBJ whole genome shotgun (WGS) entry which is preliminary data.</text>
</comment>
<reference evidence="1" key="1">
    <citation type="submission" date="2020-05" db="EMBL/GenBank/DDBJ databases">
        <title>WGS assembly of Panicum virgatum.</title>
        <authorList>
            <person name="Lovell J.T."/>
            <person name="Jenkins J."/>
            <person name="Shu S."/>
            <person name="Juenger T.E."/>
            <person name="Schmutz J."/>
        </authorList>
    </citation>
    <scope>NUCLEOTIDE SEQUENCE</scope>
    <source>
        <strain evidence="1">AP13</strain>
    </source>
</reference>
<sequence>MHNVYQYIRMDMIKISFKVRMRCNEDIPNGSPQTIVEKHDSRCTTQSCAEQDNNVNKGSMTRMRMRRLQHEVNLLLTDYEHASTRNYLLHNIGALLVLKFVEYIGMYG</sequence>
<keyword evidence="2" id="KW-1185">Reference proteome</keyword>